<evidence type="ECO:0000313" key="38">
    <source>
        <dbReference type="EMBL" id="ECS9494005.1"/>
    </source>
</evidence>
<dbReference type="EMBL" id="AAKNQD010000112">
    <property type="protein sequence ID" value="ECT7071035.1"/>
    <property type="molecule type" value="Genomic_DNA"/>
</dbReference>
<evidence type="ECO:0000313" key="76">
    <source>
        <dbReference type="EMBL" id="EDH8544451.1"/>
    </source>
</evidence>
<evidence type="ECO:0000313" key="59">
    <source>
        <dbReference type="EMBL" id="ECV5198862.1"/>
    </source>
</evidence>
<evidence type="ECO:0000313" key="3">
    <source>
        <dbReference type="EMBL" id="EBM8193307.1"/>
    </source>
</evidence>
<dbReference type="EMBL" id="AAMKTN010000059">
    <property type="protein sequence ID" value="EDI3731403.1"/>
    <property type="molecule type" value="Genomic_DNA"/>
</dbReference>
<reference evidence="23" key="2">
    <citation type="submission" date="2018-09" db="EMBL/GenBank/DDBJ databases">
        <authorList>
            <consortium name="NARMS: The National Antimicrobial Resistance Monitoring System"/>
        </authorList>
    </citation>
    <scope>NUCLEOTIDE SEQUENCE</scope>
    <source>
        <strain evidence="37">CVM N32749</strain>
        <strain evidence="49">CVM N32765</strain>
        <strain evidence="50">CVM N32771</strain>
        <strain evidence="43">CVM N41920</strain>
        <strain evidence="64">CVM N42332</strain>
        <strain evidence="35">CVM N54726</strain>
        <strain evidence="65">CVM N56557</strain>
        <strain evidence="36">CVM N57292F</strain>
        <strain evidence="42">CVM N57958F</strain>
        <strain evidence="66">CVM N58670</strain>
        <strain evidence="67">CVM N62967</strain>
        <strain evidence="45">FSIS11808073</strain>
        <strain evidence="53">FSIS11813416</strain>
        <strain evidence="23">FSIS11814102</strain>
        <strain evidence="28">FSIS11816699</strain>
        <strain evidence="34">FSIS11918308</strain>
        <strain evidence="63">FSIS1505221</strain>
        <strain evidence="68">FSIS1710719</strain>
    </source>
</reference>
<evidence type="ECO:0000313" key="50">
    <source>
        <dbReference type="EMBL" id="ECU7624470.1"/>
    </source>
</evidence>
<dbReference type="EMBL" id="AAKJTW010000069">
    <property type="protein sequence ID" value="ECS4926638.1"/>
    <property type="molecule type" value="Genomic_DNA"/>
</dbReference>
<evidence type="ECO:0000313" key="42">
    <source>
        <dbReference type="EMBL" id="ECT6385626.1"/>
    </source>
</evidence>
<evidence type="ECO:0000313" key="81">
    <source>
        <dbReference type="EMBL" id="EDI6915986.1"/>
    </source>
</evidence>
<dbReference type="EMBL" id="AALNXO010000214">
    <property type="protein sequence ID" value="EDB5656537.1"/>
    <property type="molecule type" value="Genomic_DNA"/>
</dbReference>
<proteinExistence type="predicted"/>
<dbReference type="EMBL" id="AAKQYR010000047">
    <property type="protein sequence ID" value="ECU7624470.1"/>
    <property type="molecule type" value="Genomic_DNA"/>
</dbReference>
<dbReference type="AlphaFoldDB" id="A0A3V3BF92"/>
<evidence type="ECO:0000313" key="70">
    <source>
        <dbReference type="EMBL" id="EDG8352620.1"/>
    </source>
</evidence>
<dbReference type="EMBL" id="AAMFMM010000040">
    <property type="protein sequence ID" value="EDG8352620.1"/>
    <property type="molecule type" value="Genomic_DNA"/>
</dbReference>
<evidence type="ECO:0000313" key="45">
    <source>
        <dbReference type="EMBL" id="ECU0321623.1"/>
    </source>
</evidence>
<evidence type="ECO:0000313" key="35">
    <source>
        <dbReference type="EMBL" id="ECS2132623.1"/>
    </source>
</evidence>
<dbReference type="EMBL" id="AAGHPP010000082">
    <property type="protein sequence ID" value="EBO1575652.1"/>
    <property type="molecule type" value="Genomic_DNA"/>
</dbReference>
<dbReference type="EMBL" id="AAHVVF010000044">
    <property type="protein sequence ID" value="ECA8959285.1"/>
    <property type="molecule type" value="Genomic_DNA"/>
</dbReference>
<dbReference type="Proteomes" id="UP000839916">
    <property type="component" value="Unassembled WGS sequence"/>
</dbReference>
<sequence>MHLILHTLCTPLSIHQYYAITCLRQQNIVIRLLLTSSSITDLKSDHGSNNRQCSNHAKLQDNCFSIIRFLSDSGFSGSESRSVNKRSDLFCR</sequence>
<dbReference type="EMBL" id="AAHQUD010000028">
    <property type="protein sequence ID" value="EBZ3306683.1"/>
    <property type="molecule type" value="Genomic_DNA"/>
</dbReference>
<dbReference type="EMBL" id="AAKYEZ010000024">
    <property type="protein sequence ID" value="ECW9638095.1"/>
    <property type="molecule type" value="Genomic_DNA"/>
</dbReference>
<evidence type="ECO:0000313" key="37">
    <source>
        <dbReference type="EMBL" id="ECS4926638.1"/>
    </source>
</evidence>
<evidence type="ECO:0000313" key="72">
    <source>
        <dbReference type="EMBL" id="EDH4308417.1"/>
    </source>
</evidence>
<dbReference type="EMBL" id="AAKRWR010000085">
    <property type="protein sequence ID" value="ECV4440673.1"/>
    <property type="molecule type" value="Genomic_DNA"/>
</dbReference>
<dbReference type="Proteomes" id="UP000839719">
    <property type="component" value="Unassembled WGS sequence"/>
</dbReference>
<evidence type="ECO:0000313" key="18">
    <source>
        <dbReference type="EMBL" id="EBO8341618.1"/>
    </source>
</evidence>
<evidence type="ECO:0000313" key="77">
    <source>
        <dbReference type="EMBL" id="EDI2828363.1"/>
    </source>
</evidence>
<dbReference type="EMBL" id="AAGJTV010000045">
    <property type="protein sequence ID" value="EBO8341618.1"/>
    <property type="molecule type" value="Genomic_DNA"/>
</dbReference>
<dbReference type="EMBL" id="AAGHQA010000072">
    <property type="protein sequence ID" value="EBO1634465.1"/>
    <property type="molecule type" value="Genomic_DNA"/>
</dbReference>
<evidence type="ECO:0000313" key="57">
    <source>
        <dbReference type="EMBL" id="ECV4440673.1"/>
    </source>
</evidence>
<evidence type="ECO:0000313" key="27">
    <source>
        <dbReference type="EMBL" id="ECA4443848.1"/>
    </source>
</evidence>
<feature type="region of interest" description="Disordered" evidence="1">
    <location>
        <begin position="73"/>
        <end position="92"/>
    </location>
</feature>
<evidence type="ECO:0000313" key="69">
    <source>
        <dbReference type="EMBL" id="EDG7392467.1"/>
    </source>
</evidence>
<dbReference type="EMBL" id="AAMKVI010000047">
    <property type="protein sequence ID" value="EDI4078296.1"/>
    <property type="molecule type" value="Genomic_DNA"/>
</dbReference>
<name>A0A3V3BF92_SALET</name>
<dbReference type="EMBL" id="AAHULV010000055">
    <property type="protein sequence ID" value="ECA4917818.1"/>
    <property type="molecule type" value="Genomic_DNA"/>
</dbReference>
<evidence type="ECO:0000313" key="24">
    <source>
        <dbReference type="EMBL" id="EBZ2434775.1"/>
    </source>
</evidence>
<evidence type="ECO:0000313" key="47">
    <source>
        <dbReference type="EMBL" id="ECU2381104.1"/>
    </source>
</evidence>
<dbReference type="EMBL" id="AAGFNW010000039">
    <property type="protein sequence ID" value="EBN3585700.1"/>
    <property type="molecule type" value="Genomic_DNA"/>
</dbReference>
<dbReference type="EMBL" id="AALOWW010000027">
    <property type="protein sequence ID" value="EDB8563399.1"/>
    <property type="molecule type" value="Genomic_DNA"/>
</dbReference>
<dbReference type="EMBL" id="AAKLNX010000028">
    <property type="protein sequence ID" value="ECT0511400.1"/>
    <property type="molecule type" value="Genomic_DNA"/>
</dbReference>
<evidence type="ECO:0000313" key="51">
    <source>
        <dbReference type="EMBL" id="ECU9200429.1"/>
    </source>
</evidence>
<evidence type="ECO:0000313" key="6">
    <source>
        <dbReference type="EMBL" id="EBM9689317.1"/>
    </source>
</evidence>
<evidence type="ECO:0000313" key="36">
    <source>
        <dbReference type="EMBL" id="ECS3253602.1"/>
    </source>
</evidence>
<evidence type="ECO:0000313" key="53">
    <source>
        <dbReference type="EMBL" id="ECV0374612.1"/>
    </source>
</evidence>
<dbReference type="EMBL" id="AAMFEG010000036">
    <property type="protein sequence ID" value="EDG7392467.1"/>
    <property type="molecule type" value="Genomic_DNA"/>
</dbReference>
<dbReference type="EMBL" id="AAKJFM010000086">
    <property type="protein sequence ID" value="ECS3253602.1"/>
    <property type="molecule type" value="Genomic_DNA"/>
</dbReference>
<dbReference type="EMBL" id="AAHXIE010000116">
    <property type="protein sequence ID" value="ECB3641229.1"/>
    <property type="molecule type" value="Genomic_DNA"/>
</dbReference>
<evidence type="ECO:0000313" key="71">
    <source>
        <dbReference type="EMBL" id="EDG8426091.1"/>
    </source>
</evidence>
<dbReference type="EMBL" id="AAHQMV010000055">
    <property type="protein sequence ID" value="EBZ2434775.1"/>
    <property type="molecule type" value="Genomic_DNA"/>
</dbReference>
<dbReference type="EMBL" id="AAKQXS010000026">
    <property type="protein sequence ID" value="ECU7503439.1"/>
    <property type="molecule type" value="Genomic_DNA"/>
</dbReference>
<accession>A0A3V3BF92</accession>
<evidence type="ECO:0000313" key="30">
    <source>
        <dbReference type="EMBL" id="ECA8833813.1"/>
    </source>
</evidence>
<evidence type="ECO:0000313" key="49">
    <source>
        <dbReference type="EMBL" id="ECU7503439.1"/>
    </source>
</evidence>
<dbReference type="EMBL" id="AAGEBN010000045">
    <property type="protein sequence ID" value="EBM8871631.1"/>
    <property type="molecule type" value="Genomic_DNA"/>
</dbReference>
<evidence type="ECO:0000313" key="74">
    <source>
        <dbReference type="EMBL" id="EDH7234566.1"/>
    </source>
</evidence>
<evidence type="ECO:0000313" key="4">
    <source>
        <dbReference type="EMBL" id="EBM8423455.1"/>
    </source>
</evidence>
<dbReference type="EMBL" id="AAHGZJ010000049">
    <property type="protein sequence ID" value="EBV9906736.1"/>
    <property type="molecule type" value="Genomic_DNA"/>
</dbReference>
<dbReference type="EMBL" id="AALKSI010000047">
    <property type="protein sequence ID" value="EDA6269998.1"/>
    <property type="molecule type" value="Genomic_DNA"/>
</dbReference>
<evidence type="ECO:0000313" key="15">
    <source>
        <dbReference type="EMBL" id="EBO2528080.1"/>
    </source>
</evidence>
<evidence type="ECO:0000313" key="65">
    <source>
        <dbReference type="EMBL" id="EDB8291000.1"/>
    </source>
</evidence>
<dbReference type="EMBL" id="AAGDUG010000145">
    <property type="protein sequence ID" value="EBM8104913.1"/>
    <property type="molecule type" value="Genomic_DNA"/>
</dbReference>
<dbReference type="EMBL" id="AAKSBM010000139">
    <property type="protein sequence ID" value="ECV3409805.1"/>
    <property type="molecule type" value="Genomic_DNA"/>
</dbReference>
<evidence type="ECO:0000313" key="46">
    <source>
        <dbReference type="EMBL" id="ECU1025393.1"/>
    </source>
</evidence>
<dbReference type="EMBL" id="AAKTJV010000059">
    <property type="protein sequence ID" value="ECV4832074.1"/>
    <property type="molecule type" value="Genomic_DNA"/>
</dbReference>
<evidence type="ECO:0000313" key="10">
    <source>
        <dbReference type="EMBL" id="EBO1575652.1"/>
    </source>
</evidence>
<evidence type="ECO:0000313" key="25">
    <source>
        <dbReference type="EMBL" id="EBZ3306683.1"/>
    </source>
</evidence>
<dbReference type="EMBL" id="AAKOQU010000050">
    <property type="protein sequence ID" value="ECU0321623.1"/>
    <property type="molecule type" value="Genomic_DNA"/>
</dbReference>
<dbReference type="EMBL" id="AAMLTI010000050">
    <property type="protein sequence ID" value="EDI6915986.1"/>
    <property type="molecule type" value="Genomic_DNA"/>
</dbReference>
<dbReference type="EMBL" id="AAHJMM010000032">
    <property type="protein sequence ID" value="EBW8726761.1"/>
    <property type="molecule type" value="Genomic_DNA"/>
</dbReference>
<dbReference type="EMBL" id="AALOUC010000073">
    <property type="protein sequence ID" value="EDB8291000.1"/>
    <property type="molecule type" value="Genomic_DNA"/>
</dbReference>
<evidence type="ECO:0000313" key="44">
    <source>
        <dbReference type="EMBL" id="ECT8993563.1"/>
    </source>
</evidence>
<evidence type="ECO:0000313" key="61">
    <source>
        <dbReference type="EMBL" id="ECW6045453.1"/>
    </source>
</evidence>
<dbReference type="EMBL" id="AAKOWS010000057">
    <property type="protein sequence ID" value="ECU1025393.1"/>
    <property type="molecule type" value="Genomic_DNA"/>
</dbReference>
<evidence type="ECO:0000313" key="58">
    <source>
        <dbReference type="EMBL" id="ECV4832074.1"/>
    </source>
</evidence>
<evidence type="ECO:0000313" key="41">
    <source>
        <dbReference type="EMBL" id="ECT1656983.1"/>
    </source>
</evidence>
<evidence type="ECO:0000313" key="79">
    <source>
        <dbReference type="EMBL" id="EDI4078296.1"/>
    </source>
</evidence>
<organism evidence="23">
    <name type="scientific">Salmonella enterica subsp. enterica serovar Kentucky</name>
    <dbReference type="NCBI Taxonomy" id="192955"/>
    <lineage>
        <taxon>Bacteria</taxon>
        <taxon>Pseudomonadati</taxon>
        <taxon>Pseudomonadota</taxon>
        <taxon>Gammaproteobacteria</taxon>
        <taxon>Enterobacterales</taxon>
        <taxon>Enterobacteriaceae</taxon>
        <taxon>Salmonella</taxon>
    </lineage>
</organism>
<dbReference type="EMBL" id="AAGDVA010000065">
    <property type="protein sequence ID" value="EBM8193307.1"/>
    <property type="molecule type" value="Genomic_DNA"/>
</dbReference>
<dbReference type="EMBL" id="AAKOFV010000054">
    <property type="protein sequence ID" value="ECT8993563.1"/>
    <property type="molecule type" value="Genomic_DNA"/>
</dbReference>
<dbReference type="EMBL" id="AAGDWY010000052">
    <property type="protein sequence ID" value="EBM8423455.1"/>
    <property type="molecule type" value="Genomic_DNA"/>
</dbReference>
<evidence type="ECO:0000313" key="7">
    <source>
        <dbReference type="EMBL" id="EBN0512936.1"/>
    </source>
</evidence>
<dbReference type="EMBL" id="AAMKKX010000043">
    <property type="protein sequence ID" value="EDI2828363.1"/>
    <property type="molecule type" value="Genomic_DNA"/>
</dbReference>
<evidence type="ECO:0000313" key="19">
    <source>
        <dbReference type="EMBL" id="EBV9906736.1"/>
    </source>
</evidence>
<dbReference type="EMBL" id="AAHVUF010000078">
    <property type="protein sequence ID" value="ECA8833813.1"/>
    <property type="molecule type" value="Genomic_DNA"/>
</dbReference>
<dbReference type="EMBL" id="AAMJAQ010000056">
    <property type="protein sequence ID" value="EDH8544451.1"/>
    <property type="molecule type" value="Genomic_DNA"/>
</dbReference>
<dbReference type="EMBL" id="AAMIVI010000050">
    <property type="protein sequence ID" value="EDH7972281.1"/>
    <property type="molecule type" value="Genomic_DNA"/>
</dbReference>
<evidence type="ECO:0000313" key="17">
    <source>
        <dbReference type="EMBL" id="EBO2914043.1"/>
    </source>
</evidence>
<dbReference type="EMBL" id="AAKIWH010000070">
    <property type="protein sequence ID" value="ECS2132623.1"/>
    <property type="molecule type" value="Genomic_DNA"/>
</dbReference>
<evidence type="ECO:0000313" key="31">
    <source>
        <dbReference type="EMBL" id="ECA8959285.1"/>
    </source>
</evidence>
<dbReference type="EMBL" id="AAHYAO010000082">
    <property type="protein sequence ID" value="ECB5818039.1"/>
    <property type="molecule type" value="Genomic_DNA"/>
</dbReference>
<dbReference type="EMBL" id="AAGHTB010000071">
    <property type="protein sequence ID" value="EBO2052132.1"/>
    <property type="molecule type" value="Genomic_DNA"/>
</dbReference>
<evidence type="ECO:0000313" key="64">
    <source>
        <dbReference type="EMBL" id="EDB5656537.1"/>
    </source>
</evidence>
<dbReference type="Proteomes" id="UP000365067">
    <property type="component" value="Unassembled WGS sequence"/>
</dbReference>
<evidence type="ECO:0000313" key="21">
    <source>
        <dbReference type="EMBL" id="EBW8726761.1"/>
    </source>
</evidence>
<dbReference type="EMBL" id="AAGHMS010000098">
    <property type="protein sequence ID" value="EBO1205808.1"/>
    <property type="molecule type" value="Genomic_DNA"/>
</dbReference>
<dbReference type="EMBL" id="AAGHSH010000078">
    <property type="protein sequence ID" value="EBO1897850.1"/>
    <property type="molecule type" value="Genomic_DNA"/>
</dbReference>
<dbReference type="EMBL" id="AAKLTE010000047">
    <property type="protein sequence ID" value="ECT1151428.1"/>
    <property type="molecule type" value="Genomic_DNA"/>
</dbReference>
<dbReference type="EMBL" id="AAKSAY010000072">
    <property type="protein sequence ID" value="ECV3653934.1"/>
    <property type="molecule type" value="Genomic_DNA"/>
</dbReference>
<dbReference type="EMBL" id="AAKPJA010000083">
    <property type="protein sequence ID" value="ECU2528770.1"/>
    <property type="molecule type" value="Genomic_DNA"/>
</dbReference>
<evidence type="ECO:0000313" key="13">
    <source>
        <dbReference type="EMBL" id="EBO2052132.1"/>
    </source>
</evidence>
<comment type="caution">
    <text evidence="23">The sequence shown here is derived from an EMBL/GenBank/DDBJ whole genome shotgun (WGS) entry which is preliminary data.</text>
</comment>
<evidence type="ECO:0000313" key="67">
    <source>
        <dbReference type="EMBL" id="EDC6717279.1"/>
    </source>
</evidence>
<evidence type="ECO:0000313" key="11">
    <source>
        <dbReference type="EMBL" id="EBO1634465.1"/>
    </source>
</evidence>
<dbReference type="EMBL" id="AAKSVH010000093">
    <property type="protein sequence ID" value="ECV0624276.1"/>
    <property type="molecule type" value="Genomic_DNA"/>
</dbReference>
<dbReference type="EMBL" id="AAKLXH010000061">
    <property type="protein sequence ID" value="ECT1656983.1"/>
    <property type="molecule type" value="Genomic_DNA"/>
</dbReference>
<dbReference type="EMBL" id="AAMCZO010000066">
    <property type="protein sequence ID" value="EDG1032545.1"/>
    <property type="molecule type" value="Genomic_DNA"/>
</dbReference>
<dbReference type="EMBL" id="AAGHXO010000100">
    <property type="protein sequence ID" value="EBO2528080.1"/>
    <property type="molecule type" value="Genomic_DNA"/>
</dbReference>
<evidence type="ECO:0000313" key="52">
    <source>
        <dbReference type="EMBL" id="ECV0336768.1"/>
    </source>
</evidence>
<dbReference type="EMBL" id="AAHULA010000033">
    <property type="protein sequence ID" value="ECA4443848.1"/>
    <property type="molecule type" value="Genomic_DNA"/>
</dbReference>
<evidence type="ECO:0000313" key="23">
    <source>
        <dbReference type="EMBL" id="EBY9237606.1"/>
    </source>
</evidence>
<evidence type="ECO:0000313" key="60">
    <source>
        <dbReference type="EMBL" id="ECV5591834.1"/>
    </source>
</evidence>
<evidence type="ECO:0000313" key="8">
    <source>
        <dbReference type="EMBL" id="EBN3585700.1"/>
    </source>
</evidence>
<dbReference type="EMBL" id="AAKRLS010000040">
    <property type="protein sequence ID" value="ECU9200429.1"/>
    <property type="molecule type" value="Genomic_DNA"/>
</dbReference>
<evidence type="ECO:0000313" key="33">
    <source>
        <dbReference type="EMBL" id="ECB5818039.1"/>
    </source>
</evidence>
<accession>A0A3V9S8N1</accession>
<evidence type="ECO:0000313" key="16">
    <source>
        <dbReference type="EMBL" id="EBO2758485.1"/>
    </source>
</evidence>
<evidence type="ECO:0000313" key="9">
    <source>
        <dbReference type="EMBL" id="EBO1205808.1"/>
    </source>
</evidence>
<reference evidence="2" key="3">
    <citation type="submission" date="2019-06" db="EMBL/GenBank/DDBJ databases">
        <authorList>
            <consortium name="GenomeTrakr network: Whole genome sequencing for foodborne pathogen traceback"/>
        </authorList>
    </citation>
    <scope>NUCLEOTIDE SEQUENCE</scope>
    <source>
        <strain evidence="61">15MN00359</strain>
        <strain evidence="39">CFSAN030068</strain>
        <strain evidence="7">CVM-N15245</strain>
        <strain evidence="19">CVM-N26458</strain>
        <strain evidence="20">CVM-N27249</strain>
        <strain evidence="6">FL-NRM019</strain>
        <strain evidence="10">FSIS11807908</strain>
        <strain evidence="57">FSIS11809753</strain>
        <strain evidence="60">FSIS11809920</strain>
        <strain evidence="46">FSIS11810082</strain>
        <strain evidence="47">FSIS11811171</strain>
        <strain evidence="40">FSIS11811492</strain>
        <strain evidence="41">FSIS11811977</strain>
        <strain evidence="22">FSIS11813729</strain>
        <strain evidence="59">FSIS11813790</strain>
        <strain evidence="9">FSIS11814114</strain>
        <strain evidence="18">FSIS11814883</strain>
        <strain evidence="26">FSIS11816006</strain>
        <strain evidence="27">FSIS11816516</strain>
        <strain evidence="31">FSIS11917264</strain>
        <strain evidence="3">FSIS11918347</strain>
        <strain evidence="12">FSIS11918574</strain>
        <strain evidence="13">FSIS11918976</strain>
        <strain evidence="69">FSIS1700278</strain>
        <strain evidence="71">FSIS1700345</strain>
        <strain evidence="70">FSIS1700407</strain>
        <strain evidence="72">FSIS1700727</strain>
        <strain evidence="73">FSIS1700879</strain>
        <strain evidence="76">FSIS1701118</strain>
        <strain evidence="75">FSIS1701206</strain>
        <strain evidence="77">FSIS1701380</strain>
        <strain evidence="79">FSIS1701544</strain>
        <strain evidence="44">FSIS1701847</strain>
        <strain evidence="78">FSIS1702151</strain>
        <strain evidence="80">FSIS1702153</strain>
        <strain evidence="81">FSIS1702286</strain>
        <strain evidence="51">FSIS1703277</strain>
        <strain evidence="58">FSIS21821682</strain>
        <strain evidence="38">FSIS21821754</strain>
        <strain evidence="55">FSIS21821883</strain>
        <strain evidence="11">FSIS21823107</strain>
        <strain evidence="32">FSIS21923418</strain>
        <strain evidence="2">FSIS21923521</strain>
        <strain evidence="33">FSIS21923565</strain>
        <strain evidence="14">FSIS21924037</strain>
        <strain evidence="5">FSIS21924041</strain>
        <strain evidence="15">FSIS21924118</strain>
        <strain evidence="16">FSIS21924205</strain>
        <strain evidence="56">FSIS31800522</strain>
        <strain evidence="48">FSIS31800719</strain>
        <strain evidence="54">FSIS31800927</strain>
        <strain evidence="52">FSIS31800955</strain>
        <strain evidence="24">FSIS31801101</strain>
        <strain evidence="25">FSIS31801138</strain>
        <strain evidence="29">FSIS31901439</strain>
        <strain evidence="30">FSIS31901449</strain>
        <strain evidence="4">FSIS31901700</strain>
        <strain evidence="21 82">IA-2010122881</strain>
        <strain evidence="8">NY-N19883</strain>
        <strain evidence="17">WAPHL_SAL-A00479</strain>
    </source>
</reference>
<evidence type="ECO:0000313" key="12">
    <source>
        <dbReference type="EMBL" id="EBO1897850.1"/>
    </source>
</evidence>
<dbReference type="EMBL" id="AAHPMI010000172">
    <property type="protein sequence ID" value="EBY9111461.1"/>
    <property type="molecule type" value="Genomic_DNA"/>
</dbReference>
<evidence type="ECO:0000313" key="63">
    <source>
        <dbReference type="EMBL" id="EDA6269998.1"/>
    </source>
</evidence>
<dbReference type="EMBL" id="AAKTLY010000058">
    <property type="protein sequence ID" value="ECV5198862.1"/>
    <property type="molecule type" value="Genomic_DNA"/>
</dbReference>
<evidence type="ECO:0000256" key="1">
    <source>
        <dbReference type="SAM" id="MobiDB-lite"/>
    </source>
</evidence>
<evidence type="ECO:0000313" key="39">
    <source>
        <dbReference type="EMBL" id="ECT0511400.1"/>
    </source>
</evidence>
<dbReference type="EMBL" id="AAMIOR010000040">
    <property type="protein sequence ID" value="EDH7234566.1"/>
    <property type="molecule type" value="Genomic_DNA"/>
</dbReference>
<dbReference type="Proteomes" id="UP000839723">
    <property type="component" value="Unassembled WGS sequence"/>
</dbReference>
<evidence type="ECO:0000313" key="80">
    <source>
        <dbReference type="EMBL" id="EDI5307027.1"/>
    </source>
</evidence>
<dbReference type="Proteomes" id="UP000839714">
    <property type="component" value="Unassembled WGS sequence"/>
</dbReference>
<dbReference type="EMBL" id="AAGIAU010000030">
    <property type="protein sequence ID" value="EBO2914043.1"/>
    <property type="molecule type" value="Genomic_DNA"/>
</dbReference>
<evidence type="ECO:0000313" key="28">
    <source>
        <dbReference type="EMBL" id="ECA4917818.1"/>
    </source>
</evidence>
<evidence type="ECO:0000313" key="56">
    <source>
        <dbReference type="EMBL" id="ECV3653934.1"/>
    </source>
</evidence>
<protein>
    <submittedName>
        <fullName evidence="23">Uncharacterized protein</fullName>
    </submittedName>
</protein>
<evidence type="ECO:0000313" key="55">
    <source>
        <dbReference type="EMBL" id="ECV3409805.1"/>
    </source>
</evidence>
<evidence type="ECO:0000313" key="14">
    <source>
        <dbReference type="EMBL" id="EBO2495621.1"/>
    </source>
</evidence>
<evidence type="ECO:0000313" key="22">
    <source>
        <dbReference type="EMBL" id="EBY9111461.1"/>
    </source>
</evidence>
<evidence type="ECO:0000313" key="26">
    <source>
        <dbReference type="EMBL" id="ECA0090853.1"/>
    </source>
</evidence>
<dbReference type="EMBL" id="AAKSVW010000049">
    <property type="protein sequence ID" value="ECV0336768.1"/>
    <property type="molecule type" value="Genomic_DNA"/>
</dbReference>
<evidence type="ECO:0000313" key="2">
    <source>
        <dbReference type="EMBL" id="EBM8104913.1"/>
    </source>
</evidence>
<dbReference type="EMBL" id="AALRRQ010000030">
    <property type="protein sequence ID" value="EDC6717279.1"/>
    <property type="molecule type" value="Genomic_DNA"/>
</dbReference>
<evidence type="ECO:0000313" key="5">
    <source>
        <dbReference type="EMBL" id="EBM8871631.1"/>
    </source>
</evidence>
<dbReference type="EMBL" id="AAHPLT010000097">
    <property type="protein sequence ID" value="EBY9237606.1"/>
    <property type="molecule type" value="Genomic_DNA"/>
</dbReference>
<dbReference type="EMBL" id="AAHYUR010000040">
    <property type="protein sequence ID" value="ECB8231123.1"/>
    <property type="molecule type" value="Genomic_DNA"/>
</dbReference>
<evidence type="ECO:0000313" key="43">
    <source>
        <dbReference type="EMBL" id="ECT7071035.1"/>
    </source>
</evidence>
<evidence type="ECO:0000313" key="54">
    <source>
        <dbReference type="EMBL" id="ECV0624276.1"/>
    </source>
</evidence>
<dbReference type="EMBL" id="AAHHJF010000034">
    <property type="protein sequence ID" value="EBW5970462.1"/>
    <property type="molecule type" value="Genomic_DNA"/>
</dbReference>
<dbReference type="EMBL" id="AAHSYX010000067">
    <property type="protein sequence ID" value="ECA0090853.1"/>
    <property type="molecule type" value="Genomic_DNA"/>
</dbReference>
<dbReference type="EMBL" id="AAGEHN010000038">
    <property type="protein sequence ID" value="EBM9689317.1"/>
    <property type="molecule type" value="Genomic_DNA"/>
</dbReference>
<evidence type="ECO:0000313" key="66">
    <source>
        <dbReference type="EMBL" id="EDB8563399.1"/>
    </source>
</evidence>
<dbReference type="EMBL" id="AAKSWN010000114">
    <property type="protein sequence ID" value="ECV0374612.1"/>
    <property type="molecule type" value="Genomic_DNA"/>
</dbReference>
<evidence type="ECO:0000313" key="73">
    <source>
        <dbReference type="EMBL" id="EDH5130031.1"/>
    </source>
</evidence>
<dbReference type="EMBL" id="AAKWYY010000021">
    <property type="protein sequence ID" value="ECW6045453.1"/>
    <property type="molecule type" value="Genomic_DNA"/>
</dbReference>
<dbReference type="EMBL" id="AAKNKF010000036">
    <property type="protein sequence ID" value="ECT6385626.1"/>
    <property type="molecule type" value="Genomic_DNA"/>
</dbReference>
<dbReference type="EMBL" id="AAGHZM010000081">
    <property type="protein sequence ID" value="EBO2758485.1"/>
    <property type="molecule type" value="Genomic_DNA"/>
</dbReference>
<dbReference type="EMBL" id="AAKLFR010000071">
    <property type="protein sequence ID" value="ECS9494005.1"/>
    <property type="molecule type" value="Genomic_DNA"/>
</dbReference>
<evidence type="ECO:0000313" key="32">
    <source>
        <dbReference type="EMBL" id="ECB3641229.1"/>
    </source>
</evidence>
<evidence type="ECO:0000313" key="78">
    <source>
        <dbReference type="EMBL" id="EDI3731403.1"/>
    </source>
</evidence>
<dbReference type="EMBL" id="AAHVRN010000088">
    <property type="protein sequence ID" value="ECA8558260.1"/>
    <property type="molecule type" value="Genomic_DNA"/>
</dbReference>
<dbReference type="EMBL" id="AAKRVG010000112">
    <property type="protein sequence ID" value="ECV5591834.1"/>
    <property type="molecule type" value="Genomic_DNA"/>
</dbReference>
<dbReference type="EMBL" id="AAKPHH010000084">
    <property type="protein sequence ID" value="ECU2381104.1"/>
    <property type="molecule type" value="Genomic_DNA"/>
</dbReference>
<evidence type="ECO:0000313" key="20">
    <source>
        <dbReference type="EMBL" id="EBW5970462.1"/>
    </source>
</evidence>
<dbReference type="EMBL" id="AAMHPQ010000037">
    <property type="protein sequence ID" value="EDH4308417.1"/>
    <property type="molecule type" value="Genomic_DNA"/>
</dbReference>
<evidence type="ECO:0000313" key="29">
    <source>
        <dbReference type="EMBL" id="ECA8558260.1"/>
    </source>
</evidence>
<gene>
    <name evidence="42" type="ORF">A3179_25050</name>
    <name evidence="36" type="ORF">A3Z70_24170</name>
    <name evidence="37" type="ORF">A9T32_23195</name>
    <name evidence="49" type="ORF">A9T44_23660</name>
    <name evidence="50" type="ORF">A9T50_23900</name>
    <name evidence="43" type="ORF">A9W12_22645</name>
    <name evidence="64" type="ORF">A9W30_24195</name>
    <name evidence="39" type="ORF">ACY89_24695</name>
    <name evidence="61" type="ORF">AKH67_23760</name>
    <name evidence="7" type="ORF">ALX47_23725</name>
    <name evidence="62" type="ORF">ALZ48_23230</name>
    <name evidence="35" type="ORF">APO12_24535</name>
    <name evidence="8" type="ORF">ASH16_22430</name>
    <name evidence="19" type="ORF">AUA60_23475</name>
    <name evidence="20" type="ORF">AUB25_23905</name>
    <name evidence="63" type="ORF">AYO62_24060</name>
    <name evidence="68" type="ORF">B6C64_23880</name>
    <name evidence="69" type="ORF">B9R05_23630</name>
    <name evidence="65" type="ORF">BCO88_22635</name>
    <name evidence="66" type="ORF">BCP44_22950</name>
    <name evidence="21" type="ORF">BGH80_24010</name>
    <name evidence="67" type="ORF">BH531_23095</name>
    <name evidence="45" type="ORF">C6752_24790</name>
    <name evidence="70" type="ORF">CAH52_23620</name>
    <name evidence="71" type="ORF">CAH86_24440</name>
    <name evidence="73" type="ORF">CB071_22890</name>
    <name evidence="72" type="ORF">CBQ06_22780</name>
    <name evidence="74" type="ORF">CBZ91_23245</name>
    <name evidence="75" type="ORF">CCH07_23155</name>
    <name evidence="76" type="ORF">CCW64_22935</name>
    <name evidence="77" type="ORF">CDJ86_24820</name>
    <name evidence="80" type="ORF">CE351_22690</name>
    <name evidence="78" type="ORF">CEB89_24035</name>
    <name evidence="44" type="ORF">CEB92_24370</name>
    <name evidence="79" type="ORF">CED36_23310</name>
    <name evidence="81" type="ORF">CFL54_23160</name>
    <name evidence="51" type="ORF">CIR65_24555</name>
    <name evidence="54" type="ORF">D1343_24895</name>
    <name evidence="59" type="ORF">D3156_24535</name>
    <name evidence="52" type="ORF">D3E07_24070</name>
    <name evidence="53" type="ORF">D3I79_24680</name>
    <name evidence="22" type="ORF">D6273_23790</name>
    <name evidence="9" type="ORF">D6J12_23095</name>
    <name evidence="23" type="ORF">D6Y68_24785</name>
    <name evidence="24" type="ORF">D9A38_25190</name>
    <name evidence="25" type="ORF">D9U58_23925</name>
    <name evidence="60" type="ORF">DKO31_24380</name>
    <name evidence="38" type="ORF">DM626_25200</name>
    <name evidence="46" type="ORF">DM640_23380</name>
    <name evidence="57" type="ORF">DML56_24280</name>
    <name evidence="56" type="ORF">DN913_25445</name>
    <name evidence="58" type="ORF">DN953_24455</name>
    <name evidence="55" type="ORF">DOQ15_22770</name>
    <name evidence="47" type="ORF">DR951_21920</name>
    <name evidence="48" type="ORF">DT111_24440</name>
    <name evidence="40" type="ORF">DTE28_20185</name>
    <name evidence="41" type="ORF">DVE68_24125</name>
    <name evidence="34" type="ORF">E2A04_24575</name>
    <name evidence="3" type="ORF">E2K49_24085</name>
    <name evidence="12" type="ORF">E2K50_23540</name>
    <name evidence="13" type="ORF">E3B48_24125</name>
    <name evidence="4" type="ORF">E4J19_23900</name>
    <name evidence="18" type="ORF">EA075_19890</name>
    <name evidence="10" type="ORF">EIC51_23860</name>
    <name evidence="26" type="ORF">EID80_23735</name>
    <name evidence="28" type="ORF">ELM42_24070</name>
    <name evidence="27" type="ORF">ELO16_24520</name>
    <name evidence="11" type="ORF">EOV29_22705</name>
    <name evidence="29" type="ORF">EQ864_24735</name>
    <name evidence="30" type="ORF">ER558_24005</name>
    <name evidence="31" type="ORF">ESI84_24500</name>
    <name evidence="32" type="ORF">EWR76_23610</name>
    <name evidence="2" type="ORF">EYU37_22110</name>
    <name evidence="33" type="ORF">EZK82_24475</name>
    <name evidence="5" type="ORF">FA713_23370</name>
    <name evidence="14" type="ORF">FA719_22805</name>
    <name evidence="15" type="ORF">FBD64_23270</name>
    <name evidence="16" type="ORF">FDQ73_23670</name>
    <name evidence="6" type="ORF">GL28_23675</name>
    <name evidence="17" type="ORF">JF21_23890</name>
</gene>
<dbReference type="EMBL" id="AAMFMX010000062">
    <property type="protein sequence ID" value="EDG8426091.1"/>
    <property type="molecule type" value="Genomic_DNA"/>
</dbReference>
<dbReference type="Proteomes" id="UP000839903">
    <property type="component" value="Unassembled WGS sequence"/>
</dbReference>
<evidence type="ECO:0000313" key="40">
    <source>
        <dbReference type="EMBL" id="ECT1151428.1"/>
    </source>
</evidence>
<dbReference type="EMBL" id="AAGEON010000029">
    <property type="protein sequence ID" value="EBN0512936.1"/>
    <property type="molecule type" value="Genomic_DNA"/>
</dbReference>
<evidence type="ECO:0000313" key="75">
    <source>
        <dbReference type="EMBL" id="EDH7972281.1"/>
    </source>
</evidence>
<dbReference type="EMBL" id="AAMLHW010000027">
    <property type="protein sequence ID" value="EDI5307027.1"/>
    <property type="molecule type" value="Genomic_DNA"/>
</dbReference>
<evidence type="ECO:0000313" key="82">
    <source>
        <dbReference type="Proteomes" id="UP000365067"/>
    </source>
</evidence>
<dbReference type="EMBL" id="AAMHWT010000025">
    <property type="protein sequence ID" value="EDH5130031.1"/>
    <property type="molecule type" value="Genomic_DNA"/>
</dbReference>
<dbReference type="EMBL" id="AAGHXH010000039">
    <property type="protein sequence ID" value="EBO2495621.1"/>
    <property type="molecule type" value="Genomic_DNA"/>
</dbReference>
<dbReference type="Proteomes" id="UP000839705">
    <property type="component" value="Unassembled WGS sequence"/>
</dbReference>
<reference evidence="62" key="1">
    <citation type="submission" date="2018-07" db="EMBL/GenBank/DDBJ databases">
        <authorList>
            <consortium name="PulseNet: The National Subtyping Network for Foodborne Disease Surveillance"/>
            <person name="Tarr C.L."/>
            <person name="Trees E."/>
            <person name="Katz L.S."/>
            <person name="Carleton-Romer H.A."/>
            <person name="Stroika S."/>
            <person name="Kucerova Z."/>
            <person name="Roache K.F."/>
            <person name="Sabol A.L."/>
            <person name="Besser J."/>
            <person name="Gerner-Smidt P."/>
        </authorList>
    </citation>
    <scope>NUCLEOTIDE SEQUENCE</scope>
    <source>
        <strain evidence="62">PNUSAS000719</strain>
        <strain evidence="74">PNUSAS013139</strain>
    </source>
</reference>
<evidence type="ECO:0000313" key="68">
    <source>
        <dbReference type="EMBL" id="EDG1032545.1"/>
    </source>
</evidence>
<evidence type="ECO:0000313" key="48">
    <source>
        <dbReference type="EMBL" id="ECU2528770.1"/>
    </source>
</evidence>
<evidence type="ECO:0000313" key="62">
    <source>
        <dbReference type="EMBL" id="ECW9638095.1"/>
    </source>
</evidence>
<evidence type="ECO:0000313" key="34">
    <source>
        <dbReference type="EMBL" id="ECB8231123.1"/>
    </source>
</evidence>